<organism evidence="1 2">
    <name type="scientific">Camellia lanceoleosa</name>
    <dbReference type="NCBI Taxonomy" id="1840588"/>
    <lineage>
        <taxon>Eukaryota</taxon>
        <taxon>Viridiplantae</taxon>
        <taxon>Streptophyta</taxon>
        <taxon>Embryophyta</taxon>
        <taxon>Tracheophyta</taxon>
        <taxon>Spermatophyta</taxon>
        <taxon>Magnoliopsida</taxon>
        <taxon>eudicotyledons</taxon>
        <taxon>Gunneridae</taxon>
        <taxon>Pentapetalae</taxon>
        <taxon>asterids</taxon>
        <taxon>Ericales</taxon>
        <taxon>Theaceae</taxon>
        <taxon>Camellia</taxon>
    </lineage>
</organism>
<protein>
    <submittedName>
        <fullName evidence="1">Histone-arginine methyltransferase 1.4</fullName>
    </submittedName>
</protein>
<dbReference type="EMBL" id="CM045766">
    <property type="protein sequence ID" value="KAI8002832.1"/>
    <property type="molecule type" value="Genomic_DNA"/>
</dbReference>
<evidence type="ECO:0000313" key="2">
    <source>
        <dbReference type="Proteomes" id="UP001060215"/>
    </source>
</evidence>
<comment type="caution">
    <text evidence="1">The sequence shown here is derived from an EMBL/GenBank/DDBJ whole genome shotgun (WGS) entry which is preliminary data.</text>
</comment>
<reference evidence="1 2" key="1">
    <citation type="journal article" date="2022" name="Plant J.">
        <title>Chromosome-level genome of Camellia lanceoleosa provides a valuable resource for understanding genome evolution and self-incompatibility.</title>
        <authorList>
            <person name="Gong W."/>
            <person name="Xiao S."/>
            <person name="Wang L."/>
            <person name="Liao Z."/>
            <person name="Chang Y."/>
            <person name="Mo W."/>
            <person name="Hu G."/>
            <person name="Li W."/>
            <person name="Zhao G."/>
            <person name="Zhu H."/>
            <person name="Hu X."/>
            <person name="Ji K."/>
            <person name="Xiang X."/>
            <person name="Song Q."/>
            <person name="Yuan D."/>
            <person name="Jin S."/>
            <person name="Zhang L."/>
        </authorList>
    </citation>
    <scope>NUCLEOTIDE SEQUENCE [LARGE SCALE GENOMIC DNA]</scope>
    <source>
        <strain evidence="1">SQ_2022a</strain>
    </source>
</reference>
<keyword evidence="1" id="KW-0489">Methyltransferase</keyword>
<evidence type="ECO:0000313" key="1">
    <source>
        <dbReference type="EMBL" id="KAI8002832.1"/>
    </source>
</evidence>
<accession>A0ACC0GQV8</accession>
<proteinExistence type="predicted"/>
<gene>
    <name evidence="1" type="ORF">LOK49_LG08G03175</name>
</gene>
<name>A0ACC0GQV8_9ERIC</name>
<keyword evidence="1" id="KW-0808">Transferase</keyword>
<sequence>MTEQKKKVTTRHPISTSLVDSGLFSYERDNEEEEIVMLALFSRNHKKMMKGAKCNVSKGGKVWSPKIESPVRLSGLKKLIPLFEAKGKVKDNFAVVKESVDPYDDFKRSMMEMILANQLFEVRDLEQLLECFFSLNSHHHYGVIVEAFRDIWKTFLRVRVVGEDSSTCSSAVQSPTMVSHNSSSSLDALISPSTSANPGSSLSFTKGSTRVQKGFDSRSHCLSLQGIYDFLFCKLCGIVTEEELYEIDVPLEFEAPVGRIHGLACWFDVLFDGSTVQRWLSTAPGAPTTHWYQLRCVLTQPLYVMPGQEITSRLHMIAHNAQSYSINLMMTS</sequence>
<keyword evidence="2" id="KW-1185">Reference proteome</keyword>
<dbReference type="Proteomes" id="UP001060215">
    <property type="component" value="Chromosome 9"/>
</dbReference>